<feature type="domain" description="Organic solvent tolerance-like N-terminal" evidence="2">
    <location>
        <begin position="46"/>
        <end position="203"/>
    </location>
</feature>
<dbReference type="Gene3D" id="2.60.450.10">
    <property type="entry name" value="Lipopolysaccharide (LPS) transport protein A like domain"/>
    <property type="match status" value="3"/>
</dbReference>
<organism evidence="3 4">
    <name type="scientific">Marseilla massiliensis</name>
    <dbReference type="NCBI Taxonomy" id="1841864"/>
    <lineage>
        <taxon>Bacteria</taxon>
        <taxon>Pseudomonadati</taxon>
        <taxon>Bacteroidota</taxon>
        <taxon>Bacteroidia</taxon>
        <taxon>Bacteroidales</taxon>
        <taxon>Prevotellaceae</taxon>
        <taxon>Marseilla</taxon>
    </lineage>
</organism>
<evidence type="ECO:0000313" key="4">
    <source>
        <dbReference type="Proteomes" id="UP000706891"/>
    </source>
</evidence>
<dbReference type="EMBL" id="JACJJG010000041">
    <property type="protein sequence ID" value="MBM6673885.1"/>
    <property type="molecule type" value="Genomic_DNA"/>
</dbReference>
<feature type="compositionally biased region" description="Polar residues" evidence="1">
    <location>
        <begin position="652"/>
        <end position="661"/>
    </location>
</feature>
<evidence type="ECO:0000256" key="1">
    <source>
        <dbReference type="SAM" id="MobiDB-lite"/>
    </source>
</evidence>
<accession>A0A939B7P8</accession>
<dbReference type="Proteomes" id="UP000706891">
    <property type="component" value="Unassembled WGS sequence"/>
</dbReference>
<feature type="region of interest" description="Disordered" evidence="1">
    <location>
        <begin position="555"/>
        <end position="661"/>
    </location>
</feature>
<evidence type="ECO:0000259" key="2">
    <source>
        <dbReference type="Pfam" id="PF13100"/>
    </source>
</evidence>
<dbReference type="AlphaFoldDB" id="A0A939B7P8"/>
<reference evidence="3" key="2">
    <citation type="journal article" date="2021" name="Sci. Rep.">
        <title>The distribution of antibiotic resistance genes in chicken gut microbiota commensals.</title>
        <authorList>
            <person name="Juricova H."/>
            <person name="Matiasovicova J."/>
            <person name="Kubasova T."/>
            <person name="Cejkova D."/>
            <person name="Rychlik I."/>
        </authorList>
    </citation>
    <scope>NUCLEOTIDE SEQUENCE</scope>
    <source>
        <strain evidence="3">An824</strain>
    </source>
</reference>
<reference evidence="3" key="1">
    <citation type="submission" date="2020-08" db="EMBL/GenBank/DDBJ databases">
        <authorList>
            <person name="Cejkova D."/>
            <person name="Kubasova T."/>
            <person name="Jahodarova E."/>
            <person name="Rychlik I."/>
        </authorList>
    </citation>
    <scope>NUCLEOTIDE SEQUENCE</scope>
    <source>
        <strain evidence="3">An824</strain>
    </source>
</reference>
<comment type="caution">
    <text evidence="3">The sequence shown here is derived from an EMBL/GenBank/DDBJ whole genome shotgun (WGS) entry which is preliminary data.</text>
</comment>
<sequence length="661" mass="74210">MTTNNNLKVLFGGHRILIVAILCLFGLSLVQSRQASKKKPRPKTNERVYLIHADRLRFDQFSMNPDAQILNGNVAFRHKGAKLYCDSAYFYQESNSFRAFGHVRMYQGDTLSLFSDYAYYDGNDQMAEARYNVVLKHRKTTLYTDSLNYDRLYGIGYFFEGGKMVDKDNVLVSDWGEYDTETRDAVFNYNVNLKNPKFVLTTDTLHYDTRTSIAHIVGPSKIVSGESVINTSQGFYDTNKDFSRLYGRSTLDNNGKTLTADSLFNDDKTKISEGFGNVVYNDTVNKNQMTSNYFWYNDSTGYAFATDSAVLRDYSQGDTLFLHSDTMKVYTYNINTDSVYRTMHCYNKVRAFRTDIQAVCDSLVYNTRDSLMTMYKDPITWNENRQLLGEVIEVFMKDSTIDRAHVINQALSVEQLSDSTKFNQVASREMFGYFNDGELYETEAIGNVQCVYYHQDEKDSAFLNMAYLETDTMRVYLKNRQLQRIWTCKQTGTAYPITQIPPSKKELPSFAWFDYVRPRDKHDIFNWRGKAKGTELKDIGRRSAPLQFISKGGVVSDKVSLSDQPPVLGEPARVDSTGVAAGDSLSVPSEAAPSAATDSVRQTVPTPAPAPADSAGSSSASAEVQSAGPAVKGEDNAAGAATVAAPKEEEPQTVNKENAGK</sequence>
<evidence type="ECO:0000313" key="3">
    <source>
        <dbReference type="EMBL" id="MBM6673885.1"/>
    </source>
</evidence>
<keyword evidence="4" id="KW-1185">Reference proteome</keyword>
<dbReference type="InterPro" id="IPR005653">
    <property type="entry name" value="OstA-like_N"/>
</dbReference>
<protein>
    <recommendedName>
        <fullName evidence="2">Organic solvent tolerance-like N-terminal domain-containing protein</fullName>
    </recommendedName>
</protein>
<gene>
    <name evidence="3" type="ORF">H6A34_08350</name>
</gene>
<dbReference type="Pfam" id="PF13100">
    <property type="entry name" value="OstA_2"/>
    <property type="match status" value="1"/>
</dbReference>
<name>A0A939B7P8_9BACT</name>
<proteinExistence type="predicted"/>
<feature type="compositionally biased region" description="Low complexity" evidence="1">
    <location>
        <begin position="611"/>
        <end position="627"/>
    </location>
</feature>
<dbReference type="RefSeq" id="WP_205104843.1">
    <property type="nucleotide sequence ID" value="NZ_JACJJG010000041.1"/>
</dbReference>